<feature type="transmembrane region" description="Helical" evidence="1">
    <location>
        <begin position="212"/>
        <end position="231"/>
    </location>
</feature>
<comment type="caution">
    <text evidence="2">The sequence shown here is derived from an EMBL/GenBank/DDBJ whole genome shotgun (WGS) entry which is preliminary data.</text>
</comment>
<dbReference type="EMBL" id="RSDW01000001">
    <property type="protein sequence ID" value="RSL19350.1"/>
    <property type="molecule type" value="Genomic_DNA"/>
</dbReference>
<evidence type="ECO:0000256" key="1">
    <source>
        <dbReference type="SAM" id="Phobius"/>
    </source>
</evidence>
<organism evidence="2 3">
    <name type="scientific">Edaphobacter aggregans</name>
    <dbReference type="NCBI Taxonomy" id="570835"/>
    <lineage>
        <taxon>Bacteria</taxon>
        <taxon>Pseudomonadati</taxon>
        <taxon>Acidobacteriota</taxon>
        <taxon>Terriglobia</taxon>
        <taxon>Terriglobales</taxon>
        <taxon>Acidobacteriaceae</taxon>
        <taxon>Edaphobacter</taxon>
    </lineage>
</organism>
<keyword evidence="1" id="KW-0812">Transmembrane</keyword>
<keyword evidence="3" id="KW-1185">Reference proteome</keyword>
<sequence length="247" mass="27568">MRNASVAEWIVSRFTSKERATSIVGDFVELESQKGAMWFWLSIAGVLLSLCWRRVLALAVVLYMSGWTYAHFQMMLFGIHSRHHPMEVWVEALLMLAFVGILLWIMLVYGAISYGIRDRATQMTLLWAVLMTSIIFFWLKPTVLAACLALALILAWSSMSNLENRRAMLVLTTTTAAGVVSGFVAAYVGGHYQNFVNPGPLGPKELAAHPSIVWGHICLLLAVVWNTTTVYSRMHGRTTRNTLAEGS</sequence>
<protein>
    <submittedName>
        <fullName evidence="2">Uncharacterized protein</fullName>
    </submittedName>
</protein>
<reference evidence="2 3" key="1">
    <citation type="submission" date="2018-12" db="EMBL/GenBank/DDBJ databases">
        <title>Sequencing of bacterial isolates from soil warming experiment in Harvard Forest, Massachusetts, USA.</title>
        <authorList>
            <person name="Deangelis K."/>
        </authorList>
    </citation>
    <scope>NUCLEOTIDE SEQUENCE [LARGE SCALE GENOMIC DNA]</scope>
    <source>
        <strain evidence="2 3">EB153</strain>
    </source>
</reference>
<name>A0A428MR76_9BACT</name>
<keyword evidence="1" id="KW-0472">Membrane</keyword>
<feature type="transmembrane region" description="Helical" evidence="1">
    <location>
        <begin position="88"/>
        <end position="112"/>
    </location>
</feature>
<gene>
    <name evidence="2" type="ORF">EDE15_5016</name>
</gene>
<dbReference type="AlphaFoldDB" id="A0A428MR76"/>
<feature type="transmembrane region" description="Helical" evidence="1">
    <location>
        <begin position="124"/>
        <end position="156"/>
    </location>
</feature>
<feature type="transmembrane region" description="Helical" evidence="1">
    <location>
        <begin position="37"/>
        <end position="67"/>
    </location>
</feature>
<dbReference type="Proteomes" id="UP000269669">
    <property type="component" value="Unassembled WGS sequence"/>
</dbReference>
<keyword evidence="1" id="KW-1133">Transmembrane helix</keyword>
<evidence type="ECO:0000313" key="3">
    <source>
        <dbReference type="Proteomes" id="UP000269669"/>
    </source>
</evidence>
<evidence type="ECO:0000313" key="2">
    <source>
        <dbReference type="EMBL" id="RSL19350.1"/>
    </source>
</evidence>
<feature type="transmembrane region" description="Helical" evidence="1">
    <location>
        <begin position="168"/>
        <end position="192"/>
    </location>
</feature>
<proteinExistence type="predicted"/>
<accession>A0A428MR76</accession>